<sequence>MNSQGAKLEELVEKTHQATTEEERKQVAEQANKIHEKVTGHAMTVDEHGYIKTNSEEAKQEEELKNIKMNRVPAASVSNLYCLDMQ</sequence>
<evidence type="ECO:0000256" key="1">
    <source>
        <dbReference type="SAM" id="MobiDB-lite"/>
    </source>
</evidence>
<reference evidence="2" key="1">
    <citation type="submission" date="2020-12" db="EMBL/GenBank/DDBJ databases">
        <title>Metabolic potential, ecology and presence of endohyphal bacteria is reflected in genomic diversity of Mucoromycotina.</title>
        <authorList>
            <person name="Muszewska A."/>
            <person name="Okrasinska A."/>
            <person name="Steczkiewicz K."/>
            <person name="Drgas O."/>
            <person name="Orlowska M."/>
            <person name="Perlinska-Lenart U."/>
            <person name="Aleksandrzak-Piekarczyk T."/>
            <person name="Szatraj K."/>
            <person name="Zielenkiewicz U."/>
            <person name="Pilsyk S."/>
            <person name="Malc E."/>
            <person name="Mieczkowski P."/>
            <person name="Kruszewska J.S."/>
            <person name="Biernat P."/>
            <person name="Pawlowska J."/>
        </authorList>
    </citation>
    <scope>NUCLEOTIDE SEQUENCE</scope>
    <source>
        <strain evidence="2">CBS 226.32</strain>
    </source>
</reference>
<proteinExistence type="predicted"/>
<dbReference type="Proteomes" id="UP000650833">
    <property type="component" value="Unassembled WGS sequence"/>
</dbReference>
<dbReference type="OrthoDB" id="2241281at2759"/>
<accession>A0A8H7R3W2</accession>
<dbReference type="AlphaFoldDB" id="A0A8H7R3W2"/>
<feature type="region of interest" description="Disordered" evidence="1">
    <location>
        <begin position="1"/>
        <end position="23"/>
    </location>
</feature>
<organism evidence="2 3">
    <name type="scientific">Mucor plumbeus</name>
    <dbReference type="NCBI Taxonomy" id="97098"/>
    <lineage>
        <taxon>Eukaryota</taxon>
        <taxon>Fungi</taxon>
        <taxon>Fungi incertae sedis</taxon>
        <taxon>Mucoromycota</taxon>
        <taxon>Mucoromycotina</taxon>
        <taxon>Mucoromycetes</taxon>
        <taxon>Mucorales</taxon>
        <taxon>Mucorineae</taxon>
        <taxon>Mucoraceae</taxon>
        <taxon>Mucor</taxon>
    </lineage>
</organism>
<evidence type="ECO:0000313" key="2">
    <source>
        <dbReference type="EMBL" id="KAG2203989.1"/>
    </source>
</evidence>
<keyword evidence="3" id="KW-1185">Reference proteome</keyword>
<protein>
    <submittedName>
        <fullName evidence="2">Uncharacterized protein</fullName>
    </submittedName>
</protein>
<gene>
    <name evidence="2" type="ORF">INT46_007014</name>
</gene>
<dbReference type="EMBL" id="JAEPRC010000210">
    <property type="protein sequence ID" value="KAG2203989.1"/>
    <property type="molecule type" value="Genomic_DNA"/>
</dbReference>
<evidence type="ECO:0000313" key="3">
    <source>
        <dbReference type="Proteomes" id="UP000650833"/>
    </source>
</evidence>
<feature type="compositionally biased region" description="Basic and acidic residues" evidence="1">
    <location>
        <begin position="7"/>
        <end position="23"/>
    </location>
</feature>
<name>A0A8H7R3W2_9FUNG</name>
<comment type="caution">
    <text evidence="2">The sequence shown here is derived from an EMBL/GenBank/DDBJ whole genome shotgun (WGS) entry which is preliminary data.</text>
</comment>